<feature type="compositionally biased region" description="Low complexity" evidence="1">
    <location>
        <begin position="15"/>
        <end position="37"/>
    </location>
</feature>
<feature type="compositionally biased region" description="Basic and acidic residues" evidence="1">
    <location>
        <begin position="1"/>
        <end position="14"/>
    </location>
</feature>
<dbReference type="KEGG" id="bsol:FSW04_13440"/>
<evidence type="ECO:0000313" key="2">
    <source>
        <dbReference type="EMBL" id="QEC48472.1"/>
    </source>
</evidence>
<proteinExistence type="predicted"/>
<evidence type="ECO:0000313" key="3">
    <source>
        <dbReference type="Proteomes" id="UP000321805"/>
    </source>
</evidence>
<dbReference type="RefSeq" id="WP_146920043.1">
    <property type="nucleotide sequence ID" value="NZ_CP042430.1"/>
</dbReference>
<name>A0A5B8U732_9ACTN</name>
<dbReference type="AlphaFoldDB" id="A0A5B8U732"/>
<gene>
    <name evidence="2" type="ORF">FSW04_13440</name>
</gene>
<sequence length="86" mass="9215">MSGRGRPDPARRPEPGGAREAARPPRAAAAATPSARALGLQRAVGNRAATALLARWRRHPDPEQKGVMVPDVVEDEHTHFNPPQNA</sequence>
<protein>
    <submittedName>
        <fullName evidence="2">Uncharacterized protein</fullName>
    </submittedName>
</protein>
<reference evidence="2 3" key="1">
    <citation type="journal article" date="2018" name="J. Microbiol.">
        <title>Baekduia soli gen. nov., sp. nov., a novel bacterium isolated from the soil of Baekdu Mountain and proposal of a novel family name, Baekduiaceae fam. nov.</title>
        <authorList>
            <person name="An D.S."/>
            <person name="Siddiqi M.Z."/>
            <person name="Kim K.H."/>
            <person name="Yu H.S."/>
            <person name="Im W.T."/>
        </authorList>
    </citation>
    <scope>NUCLEOTIDE SEQUENCE [LARGE SCALE GENOMIC DNA]</scope>
    <source>
        <strain evidence="2 3">BR7-21</strain>
    </source>
</reference>
<feature type="region of interest" description="Disordered" evidence="1">
    <location>
        <begin position="1"/>
        <end position="42"/>
    </location>
</feature>
<organism evidence="2 3">
    <name type="scientific">Baekduia soli</name>
    <dbReference type="NCBI Taxonomy" id="496014"/>
    <lineage>
        <taxon>Bacteria</taxon>
        <taxon>Bacillati</taxon>
        <taxon>Actinomycetota</taxon>
        <taxon>Thermoleophilia</taxon>
        <taxon>Solirubrobacterales</taxon>
        <taxon>Baekduiaceae</taxon>
        <taxon>Baekduia</taxon>
    </lineage>
</organism>
<accession>A0A5B8U732</accession>
<keyword evidence="3" id="KW-1185">Reference proteome</keyword>
<dbReference type="EMBL" id="CP042430">
    <property type="protein sequence ID" value="QEC48472.1"/>
    <property type="molecule type" value="Genomic_DNA"/>
</dbReference>
<dbReference type="Proteomes" id="UP000321805">
    <property type="component" value="Chromosome"/>
</dbReference>
<evidence type="ECO:0000256" key="1">
    <source>
        <dbReference type="SAM" id="MobiDB-lite"/>
    </source>
</evidence>